<reference evidence="1 2" key="1">
    <citation type="submission" date="2023-07" db="EMBL/GenBank/DDBJ databases">
        <title>Genomic Encyclopedia of Type Strains, Phase IV (KMG-IV): sequencing the most valuable type-strain genomes for metagenomic binning, comparative biology and taxonomic classification.</title>
        <authorList>
            <person name="Goeker M."/>
        </authorList>
    </citation>
    <scope>NUCLEOTIDE SEQUENCE [LARGE SCALE GENOMIC DNA]</scope>
    <source>
        <strain evidence="1 2">DSM 9768</strain>
    </source>
</reference>
<organism evidence="1 2">
    <name type="scientific">Evansella vedderi</name>
    <dbReference type="NCBI Taxonomy" id="38282"/>
    <lineage>
        <taxon>Bacteria</taxon>
        <taxon>Bacillati</taxon>
        <taxon>Bacillota</taxon>
        <taxon>Bacilli</taxon>
        <taxon>Bacillales</taxon>
        <taxon>Bacillaceae</taxon>
        <taxon>Evansella</taxon>
    </lineage>
</organism>
<name>A0ABT9ZQI4_9BACI</name>
<sequence>MKRLFILFTVLMLSACQGGQTDDGLQGLSYEEDRSNFPQKNVVMIIVDTMMGSLVESSLEKNNMPALRYLVERGQYYNDLVSPFPTMSVTIESTLLTGEMSDKHKVPGLYWYNEAEDRMVNYGTSIQTLLSLGLRDSLIDAAYNLNNKHLNPNVPTIFEELSERGFSTGAINLIVYRGDETHVLEFPGLSNEIVNLPDTIETKGPDLLAFGRFKIPEFLDDYNFTDGIFNRYGINDKYSTEVMRALIEQGDQPHFTLVFFPEFDITAHEHSPHYRAGFEEIDNYLQEILNAYDSWEAALENNIFILLGDHGQDKLAENEEALTIDLRDLYDGYLASSLGAPVSEGEIAFGVNGRMSYIYDVQRQGILQELGKQAIDDYRIDFAAWLTDNGDDDWVTVQAYREKNSEFLFKPGGSWTDRYGQTWSIEGDPTVLTLKLDDASKEIAYVDYPDVLNQLYTSLKSHEASKLILTAKPGFSFYDDTVPTYPAGGDHGGIHKNDALAVLIIAGTDKKPKNLRILDLKDYVLELLSE</sequence>
<comment type="caution">
    <text evidence="1">The sequence shown here is derived from an EMBL/GenBank/DDBJ whole genome shotgun (WGS) entry which is preliminary data.</text>
</comment>
<dbReference type="PANTHER" id="PTHR10151">
    <property type="entry name" value="ECTONUCLEOTIDE PYROPHOSPHATASE/PHOSPHODIESTERASE"/>
    <property type="match status" value="1"/>
</dbReference>
<accession>A0ABT9ZQI4</accession>
<proteinExistence type="predicted"/>
<dbReference type="InterPro" id="IPR017850">
    <property type="entry name" value="Alkaline_phosphatase_core_sf"/>
</dbReference>
<dbReference type="Proteomes" id="UP001230005">
    <property type="component" value="Unassembled WGS sequence"/>
</dbReference>
<dbReference type="SUPFAM" id="SSF53649">
    <property type="entry name" value="Alkaline phosphatase-like"/>
    <property type="match status" value="1"/>
</dbReference>
<evidence type="ECO:0000313" key="1">
    <source>
        <dbReference type="EMBL" id="MDQ0253459.1"/>
    </source>
</evidence>
<dbReference type="InterPro" id="IPR002591">
    <property type="entry name" value="Phosphodiest/P_Trfase"/>
</dbReference>
<dbReference type="PROSITE" id="PS51257">
    <property type="entry name" value="PROKAR_LIPOPROTEIN"/>
    <property type="match status" value="1"/>
</dbReference>
<keyword evidence="2" id="KW-1185">Reference proteome</keyword>
<dbReference type="Pfam" id="PF01663">
    <property type="entry name" value="Phosphodiest"/>
    <property type="match status" value="1"/>
</dbReference>
<dbReference type="RefSeq" id="WP_307322131.1">
    <property type="nucleotide sequence ID" value="NZ_JAUSUG010000002.1"/>
</dbReference>
<protein>
    <submittedName>
        <fullName evidence="1">AlkP superfamily pyrophosphatase or phosphodiesterase</fullName>
    </submittedName>
</protein>
<dbReference type="Gene3D" id="3.40.720.10">
    <property type="entry name" value="Alkaline Phosphatase, subunit A"/>
    <property type="match status" value="1"/>
</dbReference>
<dbReference type="EMBL" id="JAUSUG010000002">
    <property type="protein sequence ID" value="MDQ0253459.1"/>
    <property type="molecule type" value="Genomic_DNA"/>
</dbReference>
<evidence type="ECO:0000313" key="2">
    <source>
        <dbReference type="Proteomes" id="UP001230005"/>
    </source>
</evidence>
<gene>
    <name evidence="1" type="ORF">J2S74_000831</name>
</gene>
<dbReference type="PANTHER" id="PTHR10151:SF120">
    <property type="entry name" value="BIS(5'-ADENOSYL)-TRIPHOSPHATASE"/>
    <property type="match status" value="1"/>
</dbReference>